<organism evidence="1 2">
    <name type="scientific">[Clostridium] fimetarium</name>
    <dbReference type="NCBI Taxonomy" id="99656"/>
    <lineage>
        <taxon>Bacteria</taxon>
        <taxon>Bacillati</taxon>
        <taxon>Bacillota</taxon>
        <taxon>Clostridia</taxon>
        <taxon>Lachnospirales</taxon>
        <taxon>Lachnospiraceae</taxon>
    </lineage>
</organism>
<gene>
    <name evidence="1" type="ORF">SAMN05421659_1323</name>
</gene>
<evidence type="ECO:0000313" key="2">
    <source>
        <dbReference type="Proteomes" id="UP000199701"/>
    </source>
</evidence>
<dbReference type="EMBL" id="FOJI01000032">
    <property type="protein sequence ID" value="SEW46385.1"/>
    <property type="molecule type" value="Genomic_DNA"/>
</dbReference>
<dbReference type="Proteomes" id="UP000199701">
    <property type="component" value="Unassembled WGS sequence"/>
</dbReference>
<reference evidence="1 2" key="1">
    <citation type="submission" date="2016-10" db="EMBL/GenBank/DDBJ databases">
        <authorList>
            <person name="de Groot N.N."/>
        </authorList>
    </citation>
    <scope>NUCLEOTIDE SEQUENCE [LARGE SCALE GENOMIC DNA]</scope>
    <source>
        <strain evidence="1 2">DSM 9179</strain>
    </source>
</reference>
<evidence type="ECO:0000313" key="1">
    <source>
        <dbReference type="EMBL" id="SEW46385.1"/>
    </source>
</evidence>
<protein>
    <submittedName>
        <fullName evidence="1">Uncharacterized protein</fullName>
    </submittedName>
</protein>
<dbReference type="AlphaFoldDB" id="A0A1I0RY10"/>
<proteinExistence type="predicted"/>
<name>A0A1I0RY10_9FIRM</name>
<keyword evidence="2" id="KW-1185">Reference proteome</keyword>
<sequence length="34" mass="4033">MRTVNTVIANIERIIRFSNKKQENAGYSNTNRHR</sequence>
<accession>A0A1I0RY10</accession>